<evidence type="ECO:0000256" key="1">
    <source>
        <dbReference type="SAM" id="MobiDB-lite"/>
    </source>
</evidence>
<feature type="non-terminal residue" evidence="2">
    <location>
        <position position="99"/>
    </location>
</feature>
<evidence type="ECO:0000313" key="3">
    <source>
        <dbReference type="Proteomes" id="UP000054560"/>
    </source>
</evidence>
<dbReference type="EMBL" id="KQ247465">
    <property type="protein sequence ID" value="KNC72170.1"/>
    <property type="molecule type" value="Genomic_DNA"/>
</dbReference>
<feature type="compositionally biased region" description="Basic and acidic residues" evidence="1">
    <location>
        <begin position="1"/>
        <end position="14"/>
    </location>
</feature>
<feature type="compositionally biased region" description="Polar residues" evidence="1">
    <location>
        <begin position="31"/>
        <end position="47"/>
    </location>
</feature>
<keyword evidence="3" id="KW-1185">Reference proteome</keyword>
<dbReference type="RefSeq" id="XP_014146072.1">
    <property type="nucleotide sequence ID" value="XM_014290597.1"/>
</dbReference>
<evidence type="ECO:0000313" key="2">
    <source>
        <dbReference type="EMBL" id="KNC72170.1"/>
    </source>
</evidence>
<feature type="compositionally biased region" description="Acidic residues" evidence="1">
    <location>
        <begin position="15"/>
        <end position="24"/>
    </location>
</feature>
<accession>A0A0L0F624</accession>
<feature type="region of interest" description="Disordered" evidence="1">
    <location>
        <begin position="1"/>
        <end position="47"/>
    </location>
</feature>
<gene>
    <name evidence="2" type="ORF">SARC_15276</name>
</gene>
<sequence length="99" mass="10507">MDHLAHDTPDRDLSSSEDEFFDAEESPRPSPNSNQTASKLSELSGQTNTALNLTSHISDVNCPVGTPTKPAKLIISDIGAEGTKTPVNTPSAMSFLINP</sequence>
<reference evidence="2 3" key="1">
    <citation type="submission" date="2011-02" db="EMBL/GenBank/DDBJ databases">
        <title>The Genome Sequence of Sphaeroforma arctica JP610.</title>
        <authorList>
            <consortium name="The Broad Institute Genome Sequencing Platform"/>
            <person name="Russ C."/>
            <person name="Cuomo C."/>
            <person name="Young S.K."/>
            <person name="Zeng Q."/>
            <person name="Gargeya S."/>
            <person name="Alvarado L."/>
            <person name="Berlin A."/>
            <person name="Chapman S.B."/>
            <person name="Chen Z."/>
            <person name="Freedman E."/>
            <person name="Gellesch M."/>
            <person name="Goldberg J."/>
            <person name="Griggs A."/>
            <person name="Gujja S."/>
            <person name="Heilman E."/>
            <person name="Heiman D."/>
            <person name="Howarth C."/>
            <person name="Mehta T."/>
            <person name="Neiman D."/>
            <person name="Pearson M."/>
            <person name="Roberts A."/>
            <person name="Saif S."/>
            <person name="Shea T."/>
            <person name="Shenoy N."/>
            <person name="Sisk P."/>
            <person name="Stolte C."/>
            <person name="Sykes S."/>
            <person name="White J."/>
            <person name="Yandava C."/>
            <person name="Burger G."/>
            <person name="Gray M.W."/>
            <person name="Holland P.W.H."/>
            <person name="King N."/>
            <person name="Lang F.B.F."/>
            <person name="Roger A.J."/>
            <person name="Ruiz-Trillo I."/>
            <person name="Haas B."/>
            <person name="Nusbaum C."/>
            <person name="Birren B."/>
        </authorList>
    </citation>
    <scope>NUCLEOTIDE SEQUENCE [LARGE SCALE GENOMIC DNA]</scope>
    <source>
        <strain evidence="2 3">JP610</strain>
    </source>
</reference>
<organism evidence="2 3">
    <name type="scientific">Sphaeroforma arctica JP610</name>
    <dbReference type="NCBI Taxonomy" id="667725"/>
    <lineage>
        <taxon>Eukaryota</taxon>
        <taxon>Ichthyosporea</taxon>
        <taxon>Ichthyophonida</taxon>
        <taxon>Sphaeroforma</taxon>
    </lineage>
</organism>
<dbReference type="Proteomes" id="UP000054560">
    <property type="component" value="Unassembled WGS sequence"/>
</dbReference>
<protein>
    <submittedName>
        <fullName evidence="2">Uncharacterized protein</fullName>
    </submittedName>
</protein>
<proteinExistence type="predicted"/>
<name>A0A0L0F624_9EUKA</name>
<dbReference type="GeneID" id="25915780"/>
<dbReference type="AlphaFoldDB" id="A0A0L0F624"/>